<keyword evidence="1" id="KW-1133">Transmembrane helix</keyword>
<protein>
    <submittedName>
        <fullName evidence="2">Uncharacterized protein</fullName>
    </submittedName>
</protein>
<dbReference type="AlphaFoldDB" id="A0A246HMT3"/>
<reference evidence="2 3" key="1">
    <citation type="submission" date="2017-06" db="EMBL/GenBank/DDBJ databases">
        <authorList>
            <person name="Kim H.J."/>
            <person name="Triplett B.A."/>
        </authorList>
    </citation>
    <scope>NUCLEOTIDE SEQUENCE [LARGE SCALE GENOMIC DNA]</scope>
    <source>
        <strain evidence="2 3">13146</strain>
    </source>
</reference>
<name>A0A246HMT3_STEMA</name>
<proteinExistence type="predicted"/>
<evidence type="ECO:0000313" key="3">
    <source>
        <dbReference type="Proteomes" id="UP000198157"/>
    </source>
</evidence>
<dbReference type="EMBL" id="NIVS01000020">
    <property type="protein sequence ID" value="OWQ53998.1"/>
    <property type="molecule type" value="Genomic_DNA"/>
</dbReference>
<keyword evidence="1" id="KW-0812">Transmembrane</keyword>
<dbReference type="OrthoDB" id="6052681at2"/>
<dbReference type="Proteomes" id="UP000198157">
    <property type="component" value="Unassembled WGS sequence"/>
</dbReference>
<evidence type="ECO:0000256" key="1">
    <source>
        <dbReference type="SAM" id="Phobius"/>
    </source>
</evidence>
<accession>A0A246HMT3</accession>
<keyword evidence="1" id="KW-0472">Membrane</keyword>
<sequence>MSVLIRLATSLWGLIVGAVADAVEWLRKPGSKIKVICAVLAFGFMVAGLSAYEKEQRIQDLSAQVVKVREDWKADAARLQSDVDQRDARLAEVAETLRAEAQKLEVMKAESAAALNGLAGKIEAAEKDATTWRERYQQRPDTCKAALELLDSACPALKGY</sequence>
<comment type="caution">
    <text evidence="2">The sequence shown here is derived from an EMBL/GenBank/DDBJ whole genome shotgun (WGS) entry which is preliminary data.</text>
</comment>
<gene>
    <name evidence="2" type="ORF">CEE60_10085</name>
</gene>
<feature type="transmembrane region" description="Helical" evidence="1">
    <location>
        <begin position="32"/>
        <end position="52"/>
    </location>
</feature>
<evidence type="ECO:0000313" key="2">
    <source>
        <dbReference type="EMBL" id="OWQ53998.1"/>
    </source>
</evidence>
<organism evidence="2 3">
    <name type="scientific">Stenotrophomonas maltophilia</name>
    <name type="common">Pseudomonas maltophilia</name>
    <name type="synonym">Xanthomonas maltophilia</name>
    <dbReference type="NCBI Taxonomy" id="40324"/>
    <lineage>
        <taxon>Bacteria</taxon>
        <taxon>Pseudomonadati</taxon>
        <taxon>Pseudomonadota</taxon>
        <taxon>Gammaproteobacteria</taxon>
        <taxon>Lysobacterales</taxon>
        <taxon>Lysobacteraceae</taxon>
        <taxon>Stenotrophomonas</taxon>
        <taxon>Stenotrophomonas maltophilia group</taxon>
    </lineage>
</organism>